<proteinExistence type="predicted"/>
<dbReference type="AlphaFoldDB" id="A0A103RTY6"/>
<evidence type="ECO:0000313" key="2">
    <source>
        <dbReference type="Proteomes" id="UP000064029"/>
    </source>
</evidence>
<protein>
    <submittedName>
        <fullName evidence="1">Uncharacterized protein</fullName>
    </submittedName>
</protein>
<dbReference type="EMBL" id="LOXM01000034">
    <property type="protein sequence ID" value="KVG73982.1"/>
    <property type="molecule type" value="Genomic_DNA"/>
</dbReference>
<organism evidence="1 2">
    <name type="scientific">Burkholderia ubonensis</name>
    <dbReference type="NCBI Taxonomy" id="101571"/>
    <lineage>
        <taxon>Bacteria</taxon>
        <taxon>Pseudomonadati</taxon>
        <taxon>Pseudomonadota</taxon>
        <taxon>Betaproteobacteria</taxon>
        <taxon>Burkholderiales</taxon>
        <taxon>Burkholderiaceae</taxon>
        <taxon>Burkholderia</taxon>
        <taxon>Burkholderia cepacia complex</taxon>
    </lineage>
</organism>
<dbReference type="Proteomes" id="UP000064029">
    <property type="component" value="Unassembled WGS sequence"/>
</dbReference>
<evidence type="ECO:0000313" key="1">
    <source>
        <dbReference type="EMBL" id="KVG73982.1"/>
    </source>
</evidence>
<sequence length="116" mass="13249">MRYMADEICGDYRRWPVVRDFDAPTYTQTKYTLALMAAMAGVGFVTRKVVQSRNAGPVRFYPHEKRIYDIASRAKPCVRERSGQAGALRERQELVAAVELGYRRDVHMKGTGECET</sequence>
<gene>
    <name evidence="1" type="ORF">WJ33_02090</name>
</gene>
<accession>A0A103RTY6</accession>
<comment type="caution">
    <text evidence="1">The sequence shown here is derived from an EMBL/GenBank/DDBJ whole genome shotgun (WGS) entry which is preliminary data.</text>
</comment>
<name>A0A103RTY6_9BURK</name>
<reference evidence="1 2" key="1">
    <citation type="submission" date="2015-11" db="EMBL/GenBank/DDBJ databases">
        <title>Expanding the genomic diversity of Burkholderia species for the development of highly accurate diagnostics.</title>
        <authorList>
            <person name="Sahl J."/>
            <person name="Keim P."/>
            <person name="Wagner D."/>
        </authorList>
    </citation>
    <scope>NUCLEOTIDE SEQUENCE [LARGE SCALE GENOMIC DNA]</scope>
    <source>
        <strain evidence="1 2">MSMB2036</strain>
    </source>
</reference>